<keyword evidence="3" id="KW-0269">Exonuclease</keyword>
<organism evidence="3 4">
    <name type="scientific">Anaerobacillus alkaliphilus</name>
    <dbReference type="NCBI Taxonomy" id="1548597"/>
    <lineage>
        <taxon>Bacteria</taxon>
        <taxon>Bacillati</taxon>
        <taxon>Bacillota</taxon>
        <taxon>Bacilli</taxon>
        <taxon>Bacillales</taxon>
        <taxon>Bacillaceae</taxon>
        <taxon>Anaerobacillus</taxon>
    </lineage>
</organism>
<dbReference type="InterPro" id="IPR004843">
    <property type="entry name" value="Calcineurin-like_PHP"/>
</dbReference>
<dbReference type="PANTHER" id="PTHR30337">
    <property type="entry name" value="COMPONENT OF ATP-DEPENDENT DSDNA EXONUCLEASE"/>
    <property type="match status" value="1"/>
</dbReference>
<protein>
    <submittedName>
        <fullName evidence="3">DNA repair exonuclease</fullName>
    </submittedName>
</protein>
<feature type="domain" description="Calcineurin-like phosphoesterase" evidence="2">
    <location>
        <begin position="4"/>
        <end position="201"/>
    </location>
</feature>
<dbReference type="GO" id="GO:0004527">
    <property type="term" value="F:exonuclease activity"/>
    <property type="evidence" value="ECO:0007669"/>
    <property type="project" value="UniProtKB-KW"/>
</dbReference>
<dbReference type="Pfam" id="PF00149">
    <property type="entry name" value="Metallophos"/>
    <property type="match status" value="1"/>
</dbReference>
<dbReference type="EMBL" id="QOUX01000042">
    <property type="protein sequence ID" value="RXI99876.1"/>
    <property type="molecule type" value="Genomic_DNA"/>
</dbReference>
<dbReference type="InterPro" id="IPR029052">
    <property type="entry name" value="Metallo-depent_PP-like"/>
</dbReference>
<dbReference type="Proteomes" id="UP000290649">
    <property type="component" value="Unassembled WGS sequence"/>
</dbReference>
<dbReference type="AlphaFoldDB" id="A0A4Q0VS05"/>
<proteinExistence type="predicted"/>
<comment type="caution">
    <text evidence="3">The sequence shown here is derived from an EMBL/GenBank/DDBJ whole genome shotgun (WGS) entry which is preliminary data.</text>
</comment>
<gene>
    <name evidence="3" type="ORF">DS745_13435</name>
</gene>
<dbReference type="CDD" id="cd00840">
    <property type="entry name" value="MPP_Mre11_N"/>
    <property type="match status" value="1"/>
</dbReference>
<dbReference type="SUPFAM" id="SSF56300">
    <property type="entry name" value="Metallo-dependent phosphatases"/>
    <property type="match status" value="1"/>
</dbReference>
<keyword evidence="1" id="KW-0378">Hydrolase</keyword>
<reference evidence="3 4" key="1">
    <citation type="journal article" date="2019" name="Int. J. Syst. Evol. Microbiol.">
        <title>Anaerobacillus alkaliphilus sp. nov., a novel alkaliphilic and moderately halophilic bacterium.</title>
        <authorList>
            <person name="Borsodi A.K."/>
            <person name="Aszalos J.M."/>
            <person name="Bihari P."/>
            <person name="Nagy I."/>
            <person name="Schumann P."/>
            <person name="Sproer C."/>
            <person name="Kovacs A.L."/>
            <person name="Boka K."/>
            <person name="Dobosy P."/>
            <person name="Ovari M."/>
            <person name="Szili-Kovacs T."/>
            <person name="Toth E."/>
        </authorList>
    </citation>
    <scope>NUCLEOTIDE SEQUENCE [LARGE SCALE GENOMIC DNA]</scope>
    <source>
        <strain evidence="3 4">B16-10</strain>
    </source>
</reference>
<dbReference type="InterPro" id="IPR041796">
    <property type="entry name" value="Mre11_N"/>
</dbReference>
<dbReference type="InterPro" id="IPR014576">
    <property type="entry name" value="Pesterase_YhaO"/>
</dbReference>
<evidence type="ECO:0000259" key="2">
    <source>
        <dbReference type="Pfam" id="PF00149"/>
    </source>
</evidence>
<dbReference type="InterPro" id="IPR050535">
    <property type="entry name" value="DNA_Repair-Maintenance_Comp"/>
</dbReference>
<name>A0A4Q0VS05_9BACI</name>
<dbReference type="Gene3D" id="3.60.21.10">
    <property type="match status" value="1"/>
</dbReference>
<dbReference type="OrthoDB" id="9773856at2"/>
<sequence length="413" mass="47498">MKKIRFIHAADLHLDSPFQGLRDLPKSIVQKLRESTFDALQALINHAIAYQVDFVIVAGDLFDGENRSLKAQTKLKKALEQLHRHNISCFIIHGNHDHLGGNWISLTWPSNVYFFKDEISYTEYKKRDVVAHLYGYSYPEKTVKENIVKWFNKTNSSADFHIGILHGTASGQEGHDHYAPFSVQQLVQKEFDYWALGHIHKRQVLHETPFVVYSGNLQGRHKQELDEKGVYLVELTSEKSTSLTFLPTSPVIWKELTVSIDGIEEVTELQQRCESLLLEAKGSGSSLVVILHFVGSGPLHSFLIERGEEFIEILNLGQENKQYFTYVIDKKQDTTGEWDKEQLKKDQNLLSDIISAVERLKIEEEPLDNVLDEVFGNQRLKRFVTTFSDAEQKQLLLEAESYLINELLKDRDD</sequence>
<dbReference type="PIRSF" id="PIRSF033091">
    <property type="entry name" value="Pesterase_YhaO"/>
    <property type="match status" value="1"/>
</dbReference>
<dbReference type="PANTHER" id="PTHR30337:SF7">
    <property type="entry name" value="PHOSPHOESTERASE"/>
    <property type="match status" value="1"/>
</dbReference>
<dbReference type="RefSeq" id="WP_129078732.1">
    <property type="nucleotide sequence ID" value="NZ_QOUX01000042.1"/>
</dbReference>
<evidence type="ECO:0000313" key="3">
    <source>
        <dbReference type="EMBL" id="RXI99876.1"/>
    </source>
</evidence>
<keyword evidence="4" id="KW-1185">Reference proteome</keyword>
<accession>A0A4Q0VS05</accession>
<evidence type="ECO:0000256" key="1">
    <source>
        <dbReference type="ARBA" id="ARBA00022801"/>
    </source>
</evidence>
<evidence type="ECO:0000313" key="4">
    <source>
        <dbReference type="Proteomes" id="UP000290649"/>
    </source>
</evidence>
<keyword evidence="3" id="KW-0540">Nuclease</keyword>